<dbReference type="Proteomes" id="UP000318825">
    <property type="component" value="Unassembled WGS sequence"/>
</dbReference>
<comment type="caution">
    <text evidence="1">The sequence shown here is derived from an EMBL/GenBank/DDBJ whole genome shotgun (WGS) entry which is preliminary data.</text>
</comment>
<reference evidence="1 2" key="1">
    <citation type="submission" date="2019-06" db="EMBL/GenBank/DDBJ databases">
        <title>Whole genome shotgun sequence of Nitrobacter winogradskyi NBRC 14297.</title>
        <authorList>
            <person name="Hosoyama A."/>
            <person name="Uohara A."/>
            <person name="Ohji S."/>
            <person name="Ichikawa N."/>
        </authorList>
    </citation>
    <scope>NUCLEOTIDE SEQUENCE [LARGE SCALE GENOMIC DNA]</scope>
    <source>
        <strain evidence="1 2">NBRC 14297</strain>
    </source>
</reference>
<dbReference type="EMBL" id="BJNF01000035">
    <property type="protein sequence ID" value="GEC15616.1"/>
    <property type="molecule type" value="Genomic_DNA"/>
</dbReference>
<proteinExistence type="predicted"/>
<dbReference type="RefSeq" id="WP_253356436.1">
    <property type="nucleotide sequence ID" value="NZ_JALJZS010000002.1"/>
</dbReference>
<evidence type="ECO:0000313" key="1">
    <source>
        <dbReference type="EMBL" id="GEC15616.1"/>
    </source>
</evidence>
<protein>
    <recommendedName>
        <fullName evidence="3">HEPN domain-containing protein</fullName>
    </recommendedName>
</protein>
<dbReference type="AlphaFoldDB" id="A0A4Y3WED1"/>
<name>A0A4Y3WED1_NITWI</name>
<gene>
    <name evidence="1" type="ORF">NWI01_15080</name>
</gene>
<organism evidence="1 2">
    <name type="scientific">Nitrobacter winogradskyi</name>
    <name type="common">Nitrobacter agilis</name>
    <dbReference type="NCBI Taxonomy" id="913"/>
    <lineage>
        <taxon>Bacteria</taxon>
        <taxon>Pseudomonadati</taxon>
        <taxon>Pseudomonadota</taxon>
        <taxon>Alphaproteobacteria</taxon>
        <taxon>Hyphomicrobiales</taxon>
        <taxon>Nitrobacteraceae</taxon>
        <taxon>Nitrobacter</taxon>
    </lineage>
</organism>
<evidence type="ECO:0000313" key="2">
    <source>
        <dbReference type="Proteomes" id="UP000318825"/>
    </source>
</evidence>
<accession>A0A4Y3WED1</accession>
<evidence type="ECO:0008006" key="3">
    <source>
        <dbReference type="Google" id="ProtNLM"/>
    </source>
</evidence>
<sequence>MTMQNDLLDIAETLAKLDGGRPRQACLRRAVSSAYYALFHALASLCAVQLVGWTKPWEVYTPIYRSLDHSRAKDDFNGWGRRQSSDINLIGQTFIKLQEERHRADYHPEPFRGRAETLDLIAQARTAITRLGALPSEDKLRLATQLITRKRA</sequence>
<dbReference type="Gene3D" id="1.20.120.330">
    <property type="entry name" value="Nucleotidyltransferases domain 2"/>
    <property type="match status" value="1"/>
</dbReference>